<protein>
    <submittedName>
        <fullName evidence="1">Uncharacterized protein</fullName>
    </submittedName>
</protein>
<sequence>MSTPTASATASPSRFFLQPENSGKWYTAGCKNVLRSAGVVLQGIIDELRKRVLLLIRLQENNLGAALACSKPDGPRYLNMLNLTVEGTYTTMLERLGRAFIDLDSCRDSSDLVRAALTTDDDA</sequence>
<name>A0A0L0FQT6_9EUKA</name>
<dbReference type="GeneID" id="25909699"/>
<proteinExistence type="predicted"/>
<dbReference type="Proteomes" id="UP000054560">
    <property type="component" value="Unassembled WGS sequence"/>
</dbReference>
<accession>A0A0L0FQT6</accession>
<organism evidence="1 2">
    <name type="scientific">Sphaeroforma arctica JP610</name>
    <dbReference type="NCBI Taxonomy" id="667725"/>
    <lineage>
        <taxon>Eukaryota</taxon>
        <taxon>Ichthyosporea</taxon>
        <taxon>Ichthyophonida</taxon>
        <taxon>Sphaeroforma</taxon>
    </lineage>
</organism>
<dbReference type="RefSeq" id="XP_014152275.1">
    <property type="nucleotide sequence ID" value="XM_014296800.1"/>
</dbReference>
<dbReference type="AlphaFoldDB" id="A0A0L0FQT6"/>
<gene>
    <name evidence="1" type="ORF">SARC_09195</name>
</gene>
<keyword evidence="2" id="KW-1185">Reference proteome</keyword>
<dbReference type="EMBL" id="KQ242502">
    <property type="protein sequence ID" value="KNC78373.1"/>
    <property type="molecule type" value="Genomic_DNA"/>
</dbReference>
<reference evidence="1 2" key="1">
    <citation type="submission" date="2011-02" db="EMBL/GenBank/DDBJ databases">
        <title>The Genome Sequence of Sphaeroforma arctica JP610.</title>
        <authorList>
            <consortium name="The Broad Institute Genome Sequencing Platform"/>
            <person name="Russ C."/>
            <person name="Cuomo C."/>
            <person name="Young S.K."/>
            <person name="Zeng Q."/>
            <person name="Gargeya S."/>
            <person name="Alvarado L."/>
            <person name="Berlin A."/>
            <person name="Chapman S.B."/>
            <person name="Chen Z."/>
            <person name="Freedman E."/>
            <person name="Gellesch M."/>
            <person name="Goldberg J."/>
            <person name="Griggs A."/>
            <person name="Gujja S."/>
            <person name="Heilman E."/>
            <person name="Heiman D."/>
            <person name="Howarth C."/>
            <person name="Mehta T."/>
            <person name="Neiman D."/>
            <person name="Pearson M."/>
            <person name="Roberts A."/>
            <person name="Saif S."/>
            <person name="Shea T."/>
            <person name="Shenoy N."/>
            <person name="Sisk P."/>
            <person name="Stolte C."/>
            <person name="Sykes S."/>
            <person name="White J."/>
            <person name="Yandava C."/>
            <person name="Burger G."/>
            <person name="Gray M.W."/>
            <person name="Holland P.W.H."/>
            <person name="King N."/>
            <person name="Lang F.B.F."/>
            <person name="Roger A.J."/>
            <person name="Ruiz-Trillo I."/>
            <person name="Haas B."/>
            <person name="Nusbaum C."/>
            <person name="Birren B."/>
        </authorList>
    </citation>
    <scope>NUCLEOTIDE SEQUENCE [LARGE SCALE GENOMIC DNA]</scope>
    <source>
        <strain evidence="1 2">JP610</strain>
    </source>
</reference>
<evidence type="ECO:0000313" key="1">
    <source>
        <dbReference type="EMBL" id="KNC78373.1"/>
    </source>
</evidence>
<evidence type="ECO:0000313" key="2">
    <source>
        <dbReference type="Proteomes" id="UP000054560"/>
    </source>
</evidence>